<comment type="caution">
    <text evidence="1">The sequence shown here is derived from an EMBL/GenBank/DDBJ whole genome shotgun (WGS) entry which is preliminary data.</text>
</comment>
<reference evidence="1 2" key="2">
    <citation type="journal article" date="2022" name="Mol. Ecol. Resour.">
        <title>The genomes of chicory, endive, great burdock and yacon provide insights into Asteraceae paleo-polyploidization history and plant inulin production.</title>
        <authorList>
            <person name="Fan W."/>
            <person name="Wang S."/>
            <person name="Wang H."/>
            <person name="Wang A."/>
            <person name="Jiang F."/>
            <person name="Liu H."/>
            <person name="Zhao H."/>
            <person name="Xu D."/>
            <person name="Zhang Y."/>
        </authorList>
    </citation>
    <scope>NUCLEOTIDE SEQUENCE [LARGE SCALE GENOMIC DNA]</scope>
    <source>
        <strain evidence="2">cv. Niubang</strain>
    </source>
</reference>
<accession>A0ACB9B0F7</accession>
<dbReference type="Proteomes" id="UP001055879">
    <property type="component" value="Linkage Group LG07"/>
</dbReference>
<organism evidence="1 2">
    <name type="scientific">Arctium lappa</name>
    <name type="common">Greater burdock</name>
    <name type="synonym">Lappa major</name>
    <dbReference type="NCBI Taxonomy" id="4217"/>
    <lineage>
        <taxon>Eukaryota</taxon>
        <taxon>Viridiplantae</taxon>
        <taxon>Streptophyta</taxon>
        <taxon>Embryophyta</taxon>
        <taxon>Tracheophyta</taxon>
        <taxon>Spermatophyta</taxon>
        <taxon>Magnoliopsida</taxon>
        <taxon>eudicotyledons</taxon>
        <taxon>Gunneridae</taxon>
        <taxon>Pentapetalae</taxon>
        <taxon>asterids</taxon>
        <taxon>campanulids</taxon>
        <taxon>Asterales</taxon>
        <taxon>Asteraceae</taxon>
        <taxon>Carduoideae</taxon>
        <taxon>Cardueae</taxon>
        <taxon>Arctiinae</taxon>
        <taxon>Arctium</taxon>
    </lineage>
</organism>
<keyword evidence="2" id="KW-1185">Reference proteome</keyword>
<evidence type="ECO:0000313" key="2">
    <source>
        <dbReference type="Proteomes" id="UP001055879"/>
    </source>
</evidence>
<protein>
    <submittedName>
        <fullName evidence="1">Uncharacterized protein</fullName>
    </submittedName>
</protein>
<gene>
    <name evidence="1" type="ORF">L6452_22672</name>
</gene>
<dbReference type="EMBL" id="CM042053">
    <property type="protein sequence ID" value="KAI3715686.1"/>
    <property type="molecule type" value="Genomic_DNA"/>
</dbReference>
<evidence type="ECO:0000313" key="1">
    <source>
        <dbReference type="EMBL" id="KAI3715686.1"/>
    </source>
</evidence>
<proteinExistence type="predicted"/>
<name>A0ACB9B0F7_ARCLA</name>
<reference evidence="2" key="1">
    <citation type="journal article" date="2022" name="Mol. Ecol. Resour.">
        <title>The genomes of chicory, endive, great burdock and yacon provide insights into Asteraceae palaeo-polyploidization history and plant inulin production.</title>
        <authorList>
            <person name="Fan W."/>
            <person name="Wang S."/>
            <person name="Wang H."/>
            <person name="Wang A."/>
            <person name="Jiang F."/>
            <person name="Liu H."/>
            <person name="Zhao H."/>
            <person name="Xu D."/>
            <person name="Zhang Y."/>
        </authorList>
    </citation>
    <scope>NUCLEOTIDE SEQUENCE [LARGE SCALE GENOMIC DNA]</scope>
    <source>
        <strain evidence="2">cv. Niubang</strain>
    </source>
</reference>
<sequence length="117" mass="12991">MRSDRSCVNSCLITDCGAQCSVLYSVTEATEATLDLKRLKFWGSKRVPLTYRVAKVAWQAALATGMCPQLGRDSEKARRVERHASDLGHKVRHCVMSYETWHAPGTGKGPKAGRLRL</sequence>